<name>A0A1W1V4N6_9BACT</name>
<accession>A0A1W1V4N6</accession>
<sequence>MKIEKDEVALVGSWVFDGKQVVEDQISKRIHFLISNYLVKLKTDENGWNTLYKDPTDNRYWELIYPNSEVQGGGPQTLMALSEDEAKLKYSFR</sequence>
<dbReference type="EMBL" id="FWWW01000049">
    <property type="protein sequence ID" value="SMB88263.1"/>
    <property type="molecule type" value="Genomic_DNA"/>
</dbReference>
<dbReference type="OrthoDB" id="1438237at2"/>
<protein>
    <submittedName>
        <fullName evidence="1">Uncharacterized protein</fullName>
    </submittedName>
</protein>
<proteinExistence type="predicted"/>
<dbReference type="InterPro" id="IPR028960">
    <property type="entry name" value="Imm27"/>
</dbReference>
<dbReference type="RefSeq" id="WP_084444246.1">
    <property type="nucleotide sequence ID" value="NZ_FWWW01000049.1"/>
</dbReference>
<organism evidence="1 2">
    <name type="scientific">Hymenobacter roseosalivarius DSM 11622</name>
    <dbReference type="NCBI Taxonomy" id="645990"/>
    <lineage>
        <taxon>Bacteria</taxon>
        <taxon>Pseudomonadati</taxon>
        <taxon>Bacteroidota</taxon>
        <taxon>Cytophagia</taxon>
        <taxon>Cytophagales</taxon>
        <taxon>Hymenobacteraceae</taxon>
        <taxon>Hymenobacter</taxon>
    </lineage>
</organism>
<evidence type="ECO:0000313" key="2">
    <source>
        <dbReference type="Proteomes" id="UP000192266"/>
    </source>
</evidence>
<keyword evidence="2" id="KW-1185">Reference proteome</keyword>
<dbReference type="STRING" id="645990.SAMN00120144_1200"/>
<reference evidence="1 2" key="1">
    <citation type="submission" date="2017-04" db="EMBL/GenBank/DDBJ databases">
        <authorList>
            <person name="Afonso C.L."/>
            <person name="Miller P.J."/>
            <person name="Scott M.A."/>
            <person name="Spackman E."/>
            <person name="Goraichik I."/>
            <person name="Dimitrov K.M."/>
            <person name="Suarez D.L."/>
            <person name="Swayne D.E."/>
        </authorList>
    </citation>
    <scope>NUCLEOTIDE SEQUENCE [LARGE SCALE GENOMIC DNA]</scope>
    <source>
        <strain evidence="1 2">DSM 11622</strain>
    </source>
</reference>
<dbReference type="Proteomes" id="UP000192266">
    <property type="component" value="Unassembled WGS sequence"/>
</dbReference>
<gene>
    <name evidence="1" type="ORF">SAMN00120144_1200</name>
</gene>
<dbReference type="AlphaFoldDB" id="A0A1W1V4N6"/>
<evidence type="ECO:0000313" key="1">
    <source>
        <dbReference type="EMBL" id="SMB88263.1"/>
    </source>
</evidence>
<dbReference type="Pfam" id="PF15590">
    <property type="entry name" value="Imm27"/>
    <property type="match status" value="1"/>
</dbReference>